<dbReference type="CDD" id="cd00805">
    <property type="entry name" value="TyrRS_core"/>
    <property type="match status" value="1"/>
</dbReference>
<dbReference type="Gene3D" id="3.40.50.620">
    <property type="entry name" value="HUPs"/>
    <property type="match status" value="1"/>
</dbReference>
<feature type="short sequence motif" description="'KMSKS' region" evidence="8">
    <location>
        <begin position="244"/>
        <end position="248"/>
    </location>
</feature>
<dbReference type="InterPro" id="IPR014729">
    <property type="entry name" value="Rossmann-like_a/b/a_fold"/>
</dbReference>
<dbReference type="PANTHER" id="PTHR11766">
    <property type="entry name" value="TYROSYL-TRNA SYNTHETASE"/>
    <property type="match status" value="1"/>
</dbReference>
<dbReference type="EMBL" id="JBHLUE010000017">
    <property type="protein sequence ID" value="MFC0566852.1"/>
    <property type="molecule type" value="Genomic_DNA"/>
</dbReference>
<dbReference type="InterPro" id="IPR024107">
    <property type="entry name" value="Tyr-tRNA-ligase_bac_1"/>
</dbReference>
<dbReference type="HAMAP" id="MF_02006">
    <property type="entry name" value="Tyr_tRNA_synth_type1"/>
    <property type="match status" value="1"/>
</dbReference>
<dbReference type="PRINTS" id="PR01040">
    <property type="entry name" value="TRNASYNTHTYR"/>
</dbReference>
<sequence>MPSVTDSSLSSPAGPAGGDLLDDLRWRGLINDSTGLDELGELLAAGPVSFYVGFDPTAASLHVGHLVQVLTARRLQLAGHRPVLLVGGATGQIGDPRESAERTLNAPEVVAGWVDRIREQLSPFVSYAGDNAARLVNNLDWTGPMSAVDFLRDVGKHFPVNKMLAREVVRARLESGISFTEFSYQLIQANDFFELHRREGVALQFGGSDQWGNITAGVDYVRRRGAGPVQAFVTPLVTKSDGTKFGKSEGGSVWLDPSMTSPYAFYQFWLNTDDGDVGRYLRYFSFRSREELEELEKATAERPAARLAQRALAEELTALVHGERQLREAVAASQALFGRGSLDELSAETLRAALAEAGLVRLAELPPVAALFRDAGLVKSLGEARRAIAEGGAYVNNERVADAEATVPPEALLHGRFLVLRRGKRTFAGVELAAPAQSRV</sequence>
<dbReference type="InterPro" id="IPR002305">
    <property type="entry name" value="aa-tRNA-synth_Ic"/>
</dbReference>
<dbReference type="CDD" id="cd00165">
    <property type="entry name" value="S4"/>
    <property type="match status" value="1"/>
</dbReference>
<keyword evidence="6 8" id="KW-0030">Aminoacyl-tRNA synthetase</keyword>
<dbReference type="InterPro" id="IPR024088">
    <property type="entry name" value="Tyr-tRNA-ligase_bac-type"/>
</dbReference>
<dbReference type="Pfam" id="PF00579">
    <property type="entry name" value="tRNA-synt_1b"/>
    <property type="match status" value="1"/>
</dbReference>
<keyword evidence="8" id="KW-0963">Cytoplasm</keyword>
<feature type="binding site" evidence="8">
    <location>
        <position position="247"/>
    </location>
    <ligand>
        <name>ATP</name>
        <dbReference type="ChEBI" id="CHEBI:30616"/>
    </ligand>
</feature>
<dbReference type="NCBIfam" id="TIGR00234">
    <property type="entry name" value="tyrS"/>
    <property type="match status" value="1"/>
</dbReference>
<protein>
    <recommendedName>
        <fullName evidence="8">Tyrosine--tRNA ligase</fullName>
        <ecNumber evidence="8">6.1.1.1</ecNumber>
    </recommendedName>
    <alternativeName>
        <fullName evidence="8">Tyrosyl-tRNA synthetase</fullName>
        <shortName evidence="8">TyrRS</shortName>
    </alternativeName>
</protein>
<feature type="domain" description="Tyrosine--tRNA ligase SYY-like C-terminal" evidence="10">
    <location>
        <begin position="371"/>
        <end position="428"/>
    </location>
</feature>
<evidence type="ECO:0000313" key="11">
    <source>
        <dbReference type="EMBL" id="MFC0566852.1"/>
    </source>
</evidence>
<evidence type="ECO:0000256" key="2">
    <source>
        <dbReference type="ARBA" id="ARBA00022741"/>
    </source>
</evidence>
<evidence type="ECO:0000256" key="4">
    <source>
        <dbReference type="ARBA" id="ARBA00022884"/>
    </source>
</evidence>
<keyword evidence="12" id="KW-1185">Reference proteome</keyword>
<evidence type="ECO:0000256" key="6">
    <source>
        <dbReference type="ARBA" id="ARBA00023146"/>
    </source>
</evidence>
<dbReference type="Proteomes" id="UP001589894">
    <property type="component" value="Unassembled WGS sequence"/>
</dbReference>
<dbReference type="PANTHER" id="PTHR11766:SF0">
    <property type="entry name" value="TYROSINE--TRNA LIGASE, MITOCHONDRIAL"/>
    <property type="match status" value="1"/>
</dbReference>
<feature type="binding site" evidence="8">
    <location>
        <position position="188"/>
    </location>
    <ligand>
        <name>L-tyrosine</name>
        <dbReference type="ChEBI" id="CHEBI:58315"/>
    </ligand>
</feature>
<keyword evidence="4 9" id="KW-0694">RNA-binding</keyword>
<dbReference type="GO" id="GO:0004831">
    <property type="term" value="F:tyrosine-tRNA ligase activity"/>
    <property type="evidence" value="ECO:0007669"/>
    <property type="project" value="UniProtKB-EC"/>
</dbReference>
<reference evidence="11 12" key="1">
    <citation type="submission" date="2024-09" db="EMBL/GenBank/DDBJ databases">
        <authorList>
            <person name="Sun Q."/>
            <person name="Mori K."/>
        </authorList>
    </citation>
    <scope>NUCLEOTIDE SEQUENCE [LARGE SCALE GENOMIC DNA]</scope>
    <source>
        <strain evidence="11 12">TBRC 2205</strain>
    </source>
</reference>
<name>A0ABV6P1E9_9ACTN</name>
<evidence type="ECO:0000256" key="8">
    <source>
        <dbReference type="HAMAP-Rule" id="MF_02006"/>
    </source>
</evidence>
<feature type="binding site" evidence="8">
    <location>
        <position position="51"/>
    </location>
    <ligand>
        <name>L-tyrosine</name>
        <dbReference type="ChEBI" id="CHEBI:58315"/>
    </ligand>
</feature>
<dbReference type="Pfam" id="PF22421">
    <property type="entry name" value="SYY_C-terminal"/>
    <property type="match status" value="1"/>
</dbReference>
<dbReference type="InterPro" id="IPR002307">
    <property type="entry name" value="Tyr-tRNA-ligase"/>
</dbReference>
<evidence type="ECO:0000259" key="10">
    <source>
        <dbReference type="Pfam" id="PF22421"/>
    </source>
</evidence>
<feature type="short sequence motif" description="'HIGH' region" evidence="8">
    <location>
        <begin position="56"/>
        <end position="65"/>
    </location>
</feature>
<comment type="subunit">
    <text evidence="8">Homodimer.</text>
</comment>
<gene>
    <name evidence="8 11" type="primary">tyrS</name>
    <name evidence="11" type="ORF">ACFFHU_22275</name>
</gene>
<accession>A0ABV6P1E9</accession>
<evidence type="ECO:0000256" key="5">
    <source>
        <dbReference type="ARBA" id="ARBA00022917"/>
    </source>
</evidence>
<dbReference type="InterPro" id="IPR054608">
    <property type="entry name" value="SYY-like_C"/>
</dbReference>
<comment type="function">
    <text evidence="8">Catalyzes the attachment of tyrosine to tRNA(Tyr) in a two-step reaction: tyrosine is first activated by ATP to form Tyr-AMP and then transferred to the acceptor end of tRNA(Tyr).</text>
</comment>
<dbReference type="SUPFAM" id="SSF52374">
    <property type="entry name" value="Nucleotidylyl transferase"/>
    <property type="match status" value="1"/>
</dbReference>
<keyword evidence="3 8" id="KW-0067">ATP-binding</keyword>
<dbReference type="PROSITE" id="PS50889">
    <property type="entry name" value="S4"/>
    <property type="match status" value="1"/>
</dbReference>
<organism evidence="11 12">
    <name type="scientific">Plantactinospora siamensis</name>
    <dbReference type="NCBI Taxonomy" id="555372"/>
    <lineage>
        <taxon>Bacteria</taxon>
        <taxon>Bacillati</taxon>
        <taxon>Actinomycetota</taxon>
        <taxon>Actinomycetes</taxon>
        <taxon>Micromonosporales</taxon>
        <taxon>Micromonosporaceae</taxon>
        <taxon>Plantactinospora</taxon>
    </lineage>
</organism>
<evidence type="ECO:0000313" key="12">
    <source>
        <dbReference type="Proteomes" id="UP001589894"/>
    </source>
</evidence>
<dbReference type="PROSITE" id="PS00178">
    <property type="entry name" value="AA_TRNA_LIGASE_I"/>
    <property type="match status" value="1"/>
</dbReference>
<evidence type="ECO:0000256" key="3">
    <source>
        <dbReference type="ARBA" id="ARBA00022840"/>
    </source>
</evidence>
<evidence type="ECO:0000256" key="1">
    <source>
        <dbReference type="ARBA" id="ARBA00022598"/>
    </source>
</evidence>
<evidence type="ECO:0000256" key="9">
    <source>
        <dbReference type="PROSITE-ProRule" id="PRU00182"/>
    </source>
</evidence>
<comment type="subcellular location">
    <subcellularLocation>
        <location evidence="8">Cytoplasm</location>
    </subcellularLocation>
</comment>
<dbReference type="InterPro" id="IPR001412">
    <property type="entry name" value="aa-tRNA-synth_I_CS"/>
</dbReference>
<dbReference type="RefSeq" id="WP_377341840.1">
    <property type="nucleotide sequence ID" value="NZ_JBHLUE010000017.1"/>
</dbReference>
<dbReference type="InterPro" id="IPR036986">
    <property type="entry name" value="S4_RNA-bd_sf"/>
</dbReference>
<feature type="binding site" evidence="8">
    <location>
        <position position="184"/>
    </location>
    <ligand>
        <name>L-tyrosine</name>
        <dbReference type="ChEBI" id="CHEBI:58315"/>
    </ligand>
</feature>
<dbReference type="Gene3D" id="1.10.240.10">
    <property type="entry name" value="Tyrosyl-Transfer RNA Synthetase"/>
    <property type="match status" value="1"/>
</dbReference>
<evidence type="ECO:0000256" key="7">
    <source>
        <dbReference type="ARBA" id="ARBA00048248"/>
    </source>
</evidence>
<proteinExistence type="inferred from homology"/>
<dbReference type="SUPFAM" id="SSF55174">
    <property type="entry name" value="Alpha-L RNA-binding motif"/>
    <property type="match status" value="1"/>
</dbReference>
<keyword evidence="5 8" id="KW-0648">Protein biosynthesis</keyword>
<keyword evidence="1 8" id="KW-0436">Ligase</keyword>
<comment type="catalytic activity">
    <reaction evidence="7 8">
        <text>tRNA(Tyr) + L-tyrosine + ATP = L-tyrosyl-tRNA(Tyr) + AMP + diphosphate + H(+)</text>
        <dbReference type="Rhea" id="RHEA:10220"/>
        <dbReference type="Rhea" id="RHEA-COMP:9706"/>
        <dbReference type="Rhea" id="RHEA-COMP:9707"/>
        <dbReference type="ChEBI" id="CHEBI:15378"/>
        <dbReference type="ChEBI" id="CHEBI:30616"/>
        <dbReference type="ChEBI" id="CHEBI:33019"/>
        <dbReference type="ChEBI" id="CHEBI:58315"/>
        <dbReference type="ChEBI" id="CHEBI:78442"/>
        <dbReference type="ChEBI" id="CHEBI:78536"/>
        <dbReference type="ChEBI" id="CHEBI:456215"/>
        <dbReference type="EC" id="6.1.1.1"/>
    </reaction>
</comment>
<dbReference type="EC" id="6.1.1.1" evidence="8"/>
<comment type="similarity">
    <text evidence="8">Belongs to the class-I aminoacyl-tRNA synthetase family. TyrS type 1 subfamily.</text>
</comment>
<dbReference type="Gene3D" id="3.10.290.10">
    <property type="entry name" value="RNA-binding S4 domain"/>
    <property type="match status" value="1"/>
</dbReference>
<comment type="caution">
    <text evidence="11">The sequence shown here is derived from an EMBL/GenBank/DDBJ whole genome shotgun (WGS) entry which is preliminary data.</text>
</comment>
<keyword evidence="2 8" id="KW-0547">Nucleotide-binding</keyword>